<gene>
    <name evidence="1" type="ORF">GWK08_01400</name>
</gene>
<sequence length="473" mass="55013">MRELRFEKLFLLFLLWMTVSCSGEKKKEIELIRSNAETITYYINEEAHPTWGIVPEAKPDRLHVECIEEETEVAFVTDIDSISFKIKVKDTVQFYVLLKEKDSALTEIVGIPKNANFSDAYIEENQGKFKVEVPEVHELVNIMVAISEIGQVDANMTDLSTEYHQEVLDHFLPYKDHAAMDTINALIAGPLEETGFAPIDSYWNYYSLKMNACGYLFNDEGAILDDGIIHKMGFDNPGDLVKEHKPLLEDFAKVSGFRQFYKDHKPYYEELISIYKSLNPIDKMQEWLEAKFPIKYGNYRVTFSPLVGGAHSTNKFKDNGFEQTVMFICRAQMFEEYNEAVNEMIQSRVVFTEIDHNFVNPISDKYLERIEEVMGEREEWVNPKAAGTEAYSNSYSVFNEYMTFAIFSAYCLDKFSQADQDAFIPLMEEQMEKGRGFIRFKDFNQKLVELYKEDPDRDIHKLYEAMFDWCAAQ</sequence>
<reference evidence="1 2" key="1">
    <citation type="submission" date="2020-01" db="EMBL/GenBank/DDBJ databases">
        <title>Leptobacterium flavescens.</title>
        <authorList>
            <person name="Wang G."/>
        </authorList>
    </citation>
    <scope>NUCLEOTIDE SEQUENCE [LARGE SCALE GENOMIC DNA]</scope>
    <source>
        <strain evidence="1 2">KCTC 22160</strain>
    </source>
</reference>
<accession>A0A6P0UFP5</accession>
<dbReference type="RefSeq" id="WP_163605121.1">
    <property type="nucleotide sequence ID" value="NZ_JAABOO010000001.1"/>
</dbReference>
<proteinExistence type="predicted"/>
<keyword evidence="2" id="KW-1185">Reference proteome</keyword>
<protein>
    <submittedName>
        <fullName evidence="1">DUF4932 domain-containing protein</fullName>
    </submittedName>
</protein>
<dbReference type="Proteomes" id="UP000468581">
    <property type="component" value="Unassembled WGS sequence"/>
</dbReference>
<dbReference type="PROSITE" id="PS51257">
    <property type="entry name" value="PROKAR_LIPOPROTEIN"/>
    <property type="match status" value="1"/>
</dbReference>
<organism evidence="1 2">
    <name type="scientific">Leptobacterium flavescens</name>
    <dbReference type="NCBI Taxonomy" id="472055"/>
    <lineage>
        <taxon>Bacteria</taxon>
        <taxon>Pseudomonadati</taxon>
        <taxon>Bacteroidota</taxon>
        <taxon>Flavobacteriia</taxon>
        <taxon>Flavobacteriales</taxon>
        <taxon>Flavobacteriaceae</taxon>
        <taxon>Leptobacterium</taxon>
    </lineage>
</organism>
<evidence type="ECO:0000313" key="2">
    <source>
        <dbReference type="Proteomes" id="UP000468581"/>
    </source>
</evidence>
<dbReference type="EMBL" id="JAABOO010000001">
    <property type="protein sequence ID" value="NER12084.1"/>
    <property type="molecule type" value="Genomic_DNA"/>
</dbReference>
<comment type="caution">
    <text evidence="1">The sequence shown here is derived from an EMBL/GenBank/DDBJ whole genome shotgun (WGS) entry which is preliminary data.</text>
</comment>
<evidence type="ECO:0000313" key="1">
    <source>
        <dbReference type="EMBL" id="NER12084.1"/>
    </source>
</evidence>
<dbReference type="AlphaFoldDB" id="A0A6P0UFP5"/>
<name>A0A6P0UFP5_9FLAO</name>